<proteinExistence type="predicted"/>
<organism evidence="1 2">
    <name type="scientific">Mariniradius sediminis</name>
    <dbReference type="NCBI Taxonomy" id="2909237"/>
    <lineage>
        <taxon>Bacteria</taxon>
        <taxon>Pseudomonadati</taxon>
        <taxon>Bacteroidota</taxon>
        <taxon>Cytophagia</taxon>
        <taxon>Cytophagales</taxon>
        <taxon>Cyclobacteriaceae</taxon>
        <taxon>Mariniradius</taxon>
    </lineage>
</organism>
<comment type="caution">
    <text evidence="1">The sequence shown here is derived from an EMBL/GenBank/DDBJ whole genome shotgun (WGS) entry which is preliminary data.</text>
</comment>
<dbReference type="RefSeq" id="WP_234860890.1">
    <property type="nucleotide sequence ID" value="NZ_JAKEVZ010000004.1"/>
</dbReference>
<protein>
    <submittedName>
        <fullName evidence="1">Uncharacterized protein</fullName>
    </submittedName>
</protein>
<accession>A0ABS9BRZ8</accession>
<gene>
    <name evidence="1" type="ORF">L0U89_07105</name>
</gene>
<sequence length="135" mass="15609">MLRSIFHIALAALILLNGLGYSLIQADFLLNQEEIAALFCINKEKPELACEGKCELERRLVEAQDHEEKKQQLTQEEAQIYVLPSHCTAPQVIWKEIHPVYGVWDDDENELLEAFDFFHPPSFSRFLVWLTQALP</sequence>
<evidence type="ECO:0000313" key="1">
    <source>
        <dbReference type="EMBL" id="MCF1750835.1"/>
    </source>
</evidence>
<evidence type="ECO:0000313" key="2">
    <source>
        <dbReference type="Proteomes" id="UP001201449"/>
    </source>
</evidence>
<reference evidence="1 2" key="1">
    <citation type="submission" date="2022-01" db="EMBL/GenBank/DDBJ databases">
        <title>Mariniradius saccharolyticus sp. nov., isolated from sediment of a river.</title>
        <authorList>
            <person name="Liu H."/>
        </authorList>
    </citation>
    <scope>NUCLEOTIDE SEQUENCE [LARGE SCALE GENOMIC DNA]</scope>
    <source>
        <strain evidence="1 2">RY-2</strain>
    </source>
</reference>
<dbReference type="EMBL" id="JAKEVZ010000004">
    <property type="protein sequence ID" value="MCF1750835.1"/>
    <property type="molecule type" value="Genomic_DNA"/>
</dbReference>
<keyword evidence="2" id="KW-1185">Reference proteome</keyword>
<name>A0ABS9BRZ8_9BACT</name>
<dbReference type="Proteomes" id="UP001201449">
    <property type="component" value="Unassembled WGS sequence"/>
</dbReference>